<dbReference type="GO" id="GO:0016755">
    <property type="term" value="F:aminoacyltransferase activity"/>
    <property type="evidence" value="ECO:0007669"/>
    <property type="project" value="InterPro"/>
</dbReference>
<dbReference type="Proteomes" id="UP000651057">
    <property type="component" value="Unassembled WGS sequence"/>
</dbReference>
<dbReference type="Pfam" id="PF13480">
    <property type="entry name" value="Acetyltransf_6"/>
    <property type="match status" value="1"/>
</dbReference>
<protein>
    <submittedName>
        <fullName evidence="6">NeuD/PglB/VioB family sugar acetyltransferase</fullName>
    </submittedName>
</protein>
<evidence type="ECO:0000259" key="5">
    <source>
        <dbReference type="Pfam" id="PF17836"/>
    </source>
</evidence>
<name>A0A936ZWE2_9FLAO</name>
<dbReference type="InterPro" id="IPR038740">
    <property type="entry name" value="BioF2-like_GNAT_dom"/>
</dbReference>
<dbReference type="InterPro" id="IPR050179">
    <property type="entry name" value="Trans_hexapeptide_repeat"/>
</dbReference>
<sequence length="582" mass="66391">MDKILIIGASGHAKVVADTIELNGVYEIYGFVDSFKTKGEKVLGYEVLGTEEIIPDLFKKGITKCVIAIGDNWLRSSMYYKIKKIVPDFEFVSIVHPSAIVSQYASIGKGTVILNSSKINADAKVGDFCIINTNANLGHDSVMENFSSLAPSATIGGTVAIGEFSAISMGATVIQNLSIGKHTVIGAGAVVTYDIISHCIAYGVPARVIRKREMGENYFNSTTCTNIDFVGYRIENEEDLEKYKKIVDSLNNSNPFYKTELLGTSDMNIHQLCYFVLKKDGVPVVVMPFYERDILIDGEKTQYKDVISPYGYSGPLYNQKKVGVELIQQFWERVDQWYLEKNIVSEFIRFSLNENYLKYSGELIPSLKNVKGVIVDEEQQWNNFKPKVRNNYRKAVQEELQIEIFEAPISLEVIKDFYDIYIQTMQRINAHDQYFFYIDYFTNFISENPDNAIIAIVYKESVPISTELILKGENTLYSYLGGTLSEYFYTRPNDFLKIEMMKWARENGYKYYVLGGGRVDGDGLYKYKKSFFPSDEDIVYYTGRKIVNSDIYNELSLKSKVNELLDVDDIRNGYFPLYRQNE</sequence>
<dbReference type="PANTHER" id="PTHR43300">
    <property type="entry name" value="ACETYLTRANSFERASE"/>
    <property type="match status" value="1"/>
</dbReference>
<dbReference type="InterPro" id="IPR011004">
    <property type="entry name" value="Trimer_LpxA-like_sf"/>
</dbReference>
<evidence type="ECO:0000259" key="4">
    <source>
        <dbReference type="Pfam" id="PF13480"/>
    </source>
</evidence>
<dbReference type="InterPro" id="IPR041561">
    <property type="entry name" value="PglD_N"/>
</dbReference>
<evidence type="ECO:0000256" key="2">
    <source>
        <dbReference type="PIRSR" id="PIRSR620019-1"/>
    </source>
</evidence>
<dbReference type="InterPro" id="IPR020019">
    <property type="entry name" value="AcTrfase_PglD-like"/>
</dbReference>
<dbReference type="CDD" id="cd03360">
    <property type="entry name" value="LbH_AT_putative"/>
    <property type="match status" value="1"/>
</dbReference>
<dbReference type="PROSITE" id="PS51191">
    <property type="entry name" value="FEMABX"/>
    <property type="match status" value="1"/>
</dbReference>
<evidence type="ECO:0000313" key="6">
    <source>
        <dbReference type="EMBL" id="MBL0683168.1"/>
    </source>
</evidence>
<gene>
    <name evidence="6" type="ORF">JJQ60_06550</name>
</gene>
<dbReference type="EMBL" id="JAERQJ010000002">
    <property type="protein sequence ID" value="MBL0683168.1"/>
    <property type="molecule type" value="Genomic_DNA"/>
</dbReference>
<comment type="caution">
    <text evidence="6">The sequence shown here is derived from an EMBL/GenBank/DDBJ whole genome shotgun (WGS) entry which is preliminary data.</text>
</comment>
<proteinExistence type="inferred from homology"/>
<dbReference type="Gene3D" id="3.40.50.20">
    <property type="match status" value="1"/>
</dbReference>
<feature type="active site" description="Proton acceptor" evidence="2">
    <location>
        <position position="139"/>
    </location>
</feature>
<comment type="similarity">
    <text evidence="1">Belongs to the transferase hexapeptide repeat family.</text>
</comment>
<dbReference type="InterPro" id="IPR016181">
    <property type="entry name" value="Acyl_CoA_acyltransferase"/>
</dbReference>
<feature type="binding site" evidence="3">
    <location>
        <position position="70"/>
    </location>
    <ligand>
        <name>substrate</name>
    </ligand>
</feature>
<evidence type="ECO:0000256" key="1">
    <source>
        <dbReference type="ARBA" id="ARBA00007274"/>
    </source>
</evidence>
<dbReference type="SUPFAM" id="SSF55729">
    <property type="entry name" value="Acyl-CoA N-acyltransferases (Nat)"/>
    <property type="match status" value="1"/>
</dbReference>
<dbReference type="InterPro" id="IPR003447">
    <property type="entry name" value="FEMABX"/>
</dbReference>
<feature type="site" description="Increases basicity of active site His" evidence="2">
    <location>
        <position position="140"/>
    </location>
</feature>
<keyword evidence="7" id="KW-1185">Reference proteome</keyword>
<dbReference type="SUPFAM" id="SSF51161">
    <property type="entry name" value="Trimeric LpxA-like enzymes"/>
    <property type="match status" value="1"/>
</dbReference>
<dbReference type="Gene3D" id="2.160.10.10">
    <property type="entry name" value="Hexapeptide repeat proteins"/>
    <property type="match status" value="1"/>
</dbReference>
<accession>A0A936ZWE2</accession>
<dbReference type="PANTHER" id="PTHR43300:SF7">
    <property type="entry name" value="UDP-N-ACETYLBACILLOSAMINE N-ACETYLTRANSFERASE"/>
    <property type="match status" value="1"/>
</dbReference>
<reference evidence="6" key="1">
    <citation type="submission" date="2021-01" db="EMBL/GenBank/DDBJ databases">
        <authorList>
            <person name="Zhong Y.L."/>
        </authorList>
    </citation>
    <scope>NUCLEOTIDE SEQUENCE</scope>
    <source>
        <strain evidence="6">KCTC 23302</strain>
    </source>
</reference>
<feature type="binding site" evidence="3">
    <location>
        <begin position="10"/>
        <end position="12"/>
    </location>
    <ligand>
        <name>substrate</name>
    </ligand>
</feature>
<feature type="domain" description="BioF2-like acetyltransferase" evidence="4">
    <location>
        <begin position="387"/>
        <end position="528"/>
    </location>
</feature>
<evidence type="ECO:0000313" key="7">
    <source>
        <dbReference type="Proteomes" id="UP000651057"/>
    </source>
</evidence>
<dbReference type="GO" id="GO:0044038">
    <property type="term" value="P:cell wall macromolecule biosynthetic process"/>
    <property type="evidence" value="ECO:0007669"/>
    <property type="project" value="InterPro"/>
</dbReference>
<feature type="domain" description="PglD N-terminal" evidence="5">
    <location>
        <begin position="3"/>
        <end position="81"/>
    </location>
</feature>
<dbReference type="Gene3D" id="3.40.630.30">
    <property type="match status" value="1"/>
</dbReference>
<dbReference type="Pfam" id="PF17836">
    <property type="entry name" value="PglD_N"/>
    <property type="match status" value="1"/>
</dbReference>
<evidence type="ECO:0000256" key="3">
    <source>
        <dbReference type="PIRSR" id="PIRSR620019-2"/>
    </source>
</evidence>
<organism evidence="6 7">
    <name type="scientific">Aquimarina mytili</name>
    <dbReference type="NCBI Taxonomy" id="874423"/>
    <lineage>
        <taxon>Bacteria</taxon>
        <taxon>Pseudomonadati</taxon>
        <taxon>Bacteroidota</taxon>
        <taxon>Flavobacteriia</taxon>
        <taxon>Flavobacteriales</taxon>
        <taxon>Flavobacteriaceae</taxon>
        <taxon>Aquimarina</taxon>
    </lineage>
</organism>
<dbReference type="NCBIfam" id="TIGR03570">
    <property type="entry name" value="NeuD_NnaD"/>
    <property type="match status" value="1"/>
</dbReference>
<dbReference type="RefSeq" id="WP_201917900.1">
    <property type="nucleotide sequence ID" value="NZ_BAABAX010000023.1"/>
</dbReference>
<dbReference type="AlphaFoldDB" id="A0A936ZWE2"/>